<name>A0A918IFT6_9ACTN</name>
<feature type="compositionally biased region" description="Low complexity" evidence="1">
    <location>
        <begin position="20"/>
        <end position="31"/>
    </location>
</feature>
<protein>
    <submittedName>
        <fullName evidence="2">Uncharacterized protein</fullName>
    </submittedName>
</protein>
<reference evidence="2" key="2">
    <citation type="submission" date="2020-09" db="EMBL/GenBank/DDBJ databases">
        <authorList>
            <person name="Sun Q."/>
            <person name="Ohkuma M."/>
        </authorList>
    </citation>
    <scope>NUCLEOTIDE SEQUENCE</scope>
    <source>
        <strain evidence="2">JCM 4369</strain>
    </source>
</reference>
<gene>
    <name evidence="2" type="ORF">GCM10010260_53600</name>
</gene>
<comment type="caution">
    <text evidence="2">The sequence shown here is derived from an EMBL/GenBank/DDBJ whole genome shotgun (WGS) entry which is preliminary data.</text>
</comment>
<reference evidence="2" key="1">
    <citation type="journal article" date="2014" name="Int. J. Syst. Evol. Microbiol.">
        <title>Complete genome sequence of Corynebacterium casei LMG S-19264T (=DSM 44701T), isolated from a smear-ripened cheese.</title>
        <authorList>
            <consortium name="US DOE Joint Genome Institute (JGI-PGF)"/>
            <person name="Walter F."/>
            <person name="Albersmeier A."/>
            <person name="Kalinowski J."/>
            <person name="Ruckert C."/>
        </authorList>
    </citation>
    <scope>NUCLEOTIDE SEQUENCE</scope>
    <source>
        <strain evidence="2">JCM 4369</strain>
    </source>
</reference>
<proteinExistence type="predicted"/>
<organism evidence="2 3">
    <name type="scientific">Streptomyces filipinensis</name>
    <dbReference type="NCBI Taxonomy" id="66887"/>
    <lineage>
        <taxon>Bacteria</taxon>
        <taxon>Bacillati</taxon>
        <taxon>Actinomycetota</taxon>
        <taxon>Actinomycetes</taxon>
        <taxon>Kitasatosporales</taxon>
        <taxon>Streptomycetaceae</taxon>
        <taxon>Streptomyces</taxon>
    </lineage>
</organism>
<evidence type="ECO:0000313" key="3">
    <source>
        <dbReference type="Proteomes" id="UP000618795"/>
    </source>
</evidence>
<dbReference type="EMBL" id="BMTD01000012">
    <property type="protein sequence ID" value="GGV08745.1"/>
    <property type="molecule type" value="Genomic_DNA"/>
</dbReference>
<dbReference type="RefSeq" id="WP_191876073.1">
    <property type="nucleotide sequence ID" value="NZ_BMTD01000012.1"/>
</dbReference>
<keyword evidence="3" id="KW-1185">Reference proteome</keyword>
<feature type="region of interest" description="Disordered" evidence="1">
    <location>
        <begin position="1"/>
        <end position="66"/>
    </location>
</feature>
<feature type="compositionally biased region" description="Pro residues" evidence="1">
    <location>
        <begin position="1"/>
        <end position="19"/>
    </location>
</feature>
<dbReference type="AlphaFoldDB" id="A0A918IFT6"/>
<evidence type="ECO:0000313" key="2">
    <source>
        <dbReference type="EMBL" id="GGV08745.1"/>
    </source>
</evidence>
<feature type="compositionally biased region" description="Pro residues" evidence="1">
    <location>
        <begin position="32"/>
        <end position="56"/>
    </location>
</feature>
<dbReference type="Proteomes" id="UP000618795">
    <property type="component" value="Unassembled WGS sequence"/>
</dbReference>
<accession>A0A918IFT6</accession>
<sequence>MSYPPPPGSGHPYGQPPPQSGWQPQPQWQSPAPVPPPMPTAPPAVPAAPLAHPAPSPYGAYSPPQAPAPAPYGAYPPAPTAVPAPPAPPSGAGGGARKVLGVLLGVSGLLGLLGGGALAAHAYSNSRQSVPNSGAYGPVLWRDETVDHLFPATIGQPPDSTYQASDKKAAQWNRMGVSEDTSCAAGLSGETGKTARRLGCKAVLRATYVDLSGETVATVAVIVLPKGGTAAQQMGEYLDGQQSEDIPDAAVVPLRVPGTLAAKWQESRRNGMGGTGLGDDFPYAVAVTTGAVDGRASSTLPRNFEGNDADRQPWMDAAKALSETFHTHILNLAR</sequence>
<evidence type="ECO:0000256" key="1">
    <source>
        <dbReference type="SAM" id="MobiDB-lite"/>
    </source>
</evidence>